<dbReference type="Proteomes" id="UP001194580">
    <property type="component" value="Unassembled WGS sequence"/>
</dbReference>
<protein>
    <submittedName>
        <fullName evidence="1">Uncharacterized protein</fullName>
    </submittedName>
</protein>
<organism evidence="1 2">
    <name type="scientific">Linnemannia exigua</name>
    <dbReference type="NCBI Taxonomy" id="604196"/>
    <lineage>
        <taxon>Eukaryota</taxon>
        <taxon>Fungi</taxon>
        <taxon>Fungi incertae sedis</taxon>
        <taxon>Mucoromycota</taxon>
        <taxon>Mortierellomycotina</taxon>
        <taxon>Mortierellomycetes</taxon>
        <taxon>Mortierellales</taxon>
        <taxon>Mortierellaceae</taxon>
        <taxon>Linnemannia</taxon>
    </lineage>
</organism>
<comment type="caution">
    <text evidence="1">The sequence shown here is derived from an EMBL/GenBank/DDBJ whole genome shotgun (WGS) entry which is preliminary data.</text>
</comment>
<evidence type="ECO:0000313" key="2">
    <source>
        <dbReference type="Proteomes" id="UP001194580"/>
    </source>
</evidence>
<reference evidence="1" key="1">
    <citation type="journal article" date="2020" name="Fungal Divers.">
        <title>Resolving the Mortierellaceae phylogeny through synthesis of multi-gene phylogenetics and phylogenomics.</title>
        <authorList>
            <person name="Vandepol N."/>
            <person name="Liber J."/>
            <person name="Desiro A."/>
            <person name="Na H."/>
            <person name="Kennedy M."/>
            <person name="Barry K."/>
            <person name="Grigoriev I.V."/>
            <person name="Miller A.N."/>
            <person name="O'Donnell K."/>
            <person name="Stajich J.E."/>
            <person name="Bonito G."/>
        </authorList>
    </citation>
    <scope>NUCLEOTIDE SEQUENCE</scope>
    <source>
        <strain evidence="1">NRRL 28262</strain>
    </source>
</reference>
<dbReference type="AlphaFoldDB" id="A0AAD4CZP5"/>
<evidence type="ECO:0000313" key="1">
    <source>
        <dbReference type="EMBL" id="KAG0247975.1"/>
    </source>
</evidence>
<gene>
    <name evidence="1" type="ORF">BGZ95_008281</name>
</gene>
<sequence>MAAIAPPQLKVLKVFEDPLDAHLTYLYPPPKALRPTELVNPKAIAYHVPKGITIGVFKDAIKRTHAKLIKDAGAEVEWPIICGVSHRLGDGSFRMEIVCHEKLDDVRLSTTPIVCQKQAFRPLTSNMDYTITKIIFSEFQFQSSADLGQDLRAW</sequence>
<feature type="non-terminal residue" evidence="1">
    <location>
        <position position="154"/>
    </location>
</feature>
<proteinExistence type="predicted"/>
<accession>A0AAD4CZP5</accession>
<dbReference type="EMBL" id="JAAAIL010004296">
    <property type="protein sequence ID" value="KAG0247975.1"/>
    <property type="molecule type" value="Genomic_DNA"/>
</dbReference>
<keyword evidence="2" id="KW-1185">Reference proteome</keyword>
<name>A0AAD4CZP5_9FUNG</name>